<comment type="function">
    <text evidence="9">Condenses 4-methyl-5-(beta-hydroxyethyl)thiazole monophosphate (THZ-P) and 2-methyl-4-amino-5-hydroxymethyl pyrimidine pyrophosphate (HMP-PP) to form thiamine monophosphate (TMP).</text>
</comment>
<evidence type="ECO:0000256" key="11">
    <source>
        <dbReference type="RuleBase" id="RU004253"/>
    </source>
</evidence>
<comment type="catalytic activity">
    <reaction evidence="7 9 10">
        <text>2-(2-carboxy-4-methylthiazol-5-yl)ethyl phosphate + 4-amino-2-methyl-5-(diphosphooxymethyl)pyrimidine + 2 H(+) = thiamine phosphate + CO2 + diphosphate</text>
        <dbReference type="Rhea" id="RHEA:47848"/>
        <dbReference type="ChEBI" id="CHEBI:15378"/>
        <dbReference type="ChEBI" id="CHEBI:16526"/>
        <dbReference type="ChEBI" id="CHEBI:33019"/>
        <dbReference type="ChEBI" id="CHEBI:37575"/>
        <dbReference type="ChEBI" id="CHEBI:57841"/>
        <dbReference type="ChEBI" id="CHEBI:62890"/>
        <dbReference type="EC" id="2.5.1.3"/>
    </reaction>
</comment>
<dbReference type="HAMAP" id="MF_00097">
    <property type="entry name" value="TMP_synthase"/>
    <property type="match status" value="1"/>
</dbReference>
<dbReference type="GO" id="GO:0000287">
    <property type="term" value="F:magnesium ion binding"/>
    <property type="evidence" value="ECO:0007669"/>
    <property type="project" value="UniProtKB-UniRule"/>
</dbReference>
<dbReference type="Pfam" id="PF02581">
    <property type="entry name" value="TMP-TENI"/>
    <property type="match status" value="1"/>
</dbReference>
<dbReference type="EC" id="2.5.1.3" evidence="9"/>
<dbReference type="GO" id="GO:0009228">
    <property type="term" value="P:thiamine biosynthetic process"/>
    <property type="evidence" value="ECO:0007669"/>
    <property type="project" value="UniProtKB-KW"/>
</dbReference>
<comment type="cofactor">
    <cofactor evidence="9">
        <name>Mg(2+)</name>
        <dbReference type="ChEBI" id="CHEBI:18420"/>
    </cofactor>
    <text evidence="9">Binds 1 Mg(2+) ion per subunit.</text>
</comment>
<dbReference type="SUPFAM" id="SSF51391">
    <property type="entry name" value="Thiamin phosphate synthase"/>
    <property type="match status" value="1"/>
</dbReference>
<dbReference type="RefSeq" id="WP_086487644.1">
    <property type="nucleotide sequence ID" value="NZ_MSLT01000012.1"/>
</dbReference>
<feature type="binding site" evidence="9">
    <location>
        <position position="139"/>
    </location>
    <ligand>
        <name>4-amino-2-methyl-5-(diphosphooxymethyl)pyrimidine</name>
        <dbReference type="ChEBI" id="CHEBI:57841"/>
    </ligand>
</feature>
<feature type="binding site" evidence="9">
    <location>
        <position position="166"/>
    </location>
    <ligand>
        <name>2-[(2R,5Z)-2-carboxy-4-methylthiazol-5(2H)-ylidene]ethyl phosphate</name>
        <dbReference type="ChEBI" id="CHEBI:62899"/>
    </ligand>
</feature>
<proteinExistence type="inferred from homology"/>
<dbReference type="GO" id="GO:0005737">
    <property type="term" value="C:cytoplasm"/>
    <property type="evidence" value="ECO:0007669"/>
    <property type="project" value="TreeGrafter"/>
</dbReference>
<dbReference type="PANTHER" id="PTHR20857:SF15">
    <property type="entry name" value="THIAMINE-PHOSPHATE SYNTHASE"/>
    <property type="match status" value="1"/>
</dbReference>
<evidence type="ECO:0000256" key="4">
    <source>
        <dbReference type="ARBA" id="ARBA00022842"/>
    </source>
</evidence>
<feature type="domain" description="Thiamine phosphate synthase/TenI" evidence="12">
    <location>
        <begin position="8"/>
        <end position="188"/>
    </location>
</feature>
<comment type="caution">
    <text evidence="13">The sequence shown here is derived from an EMBL/GenBank/DDBJ whole genome shotgun (WGS) entry which is preliminary data.</text>
</comment>
<evidence type="ECO:0000313" key="13">
    <source>
        <dbReference type="EMBL" id="OUD13862.1"/>
    </source>
</evidence>
<dbReference type="GO" id="GO:0004789">
    <property type="term" value="F:thiamine-phosphate diphosphorylase activity"/>
    <property type="evidence" value="ECO:0007669"/>
    <property type="project" value="UniProtKB-UniRule"/>
</dbReference>
<name>A0A251X8K2_9GAMM</name>
<evidence type="ECO:0000313" key="14">
    <source>
        <dbReference type="Proteomes" id="UP000194798"/>
    </source>
</evidence>
<dbReference type="PANTHER" id="PTHR20857">
    <property type="entry name" value="THIAMINE-PHOSPHATE PYROPHOSPHORYLASE"/>
    <property type="match status" value="1"/>
</dbReference>
<sequence>MSLSIQGLYAVTDGTLIPDHCFAYNVEQAIIGGARVVQYRDKNTNKLRKLEQAQSLLKLCRHYGVPLIINDDVSLAKQIGADGVHLGQEDSRILTAREMLGDKVIIGASCYNQLSLAERAISDGANYIAFGSVFPSRIKPRAVTAPLTLLRQARALFSCPIVAIGGITPENAPSVLETGVDAVAVVYGVFGQRDIFLAAQRYAKLFTLKAKE</sequence>
<evidence type="ECO:0000256" key="3">
    <source>
        <dbReference type="ARBA" id="ARBA00022723"/>
    </source>
</evidence>
<keyword evidence="2 9" id="KW-0808">Transferase</keyword>
<evidence type="ECO:0000259" key="12">
    <source>
        <dbReference type="Pfam" id="PF02581"/>
    </source>
</evidence>
<organism evidence="13 14">
    <name type="scientific">Thioflexithrix psekupsensis</name>
    <dbReference type="NCBI Taxonomy" id="1570016"/>
    <lineage>
        <taxon>Bacteria</taxon>
        <taxon>Pseudomonadati</taxon>
        <taxon>Pseudomonadota</taxon>
        <taxon>Gammaproteobacteria</taxon>
        <taxon>Thiotrichales</taxon>
        <taxon>Thioflexithrix</taxon>
    </lineage>
</organism>
<keyword evidence="5 9" id="KW-0784">Thiamine biosynthesis</keyword>
<gene>
    <name evidence="9" type="primary">thiE</name>
    <name evidence="13" type="ORF">TPSD3_05815</name>
</gene>
<dbReference type="GO" id="GO:0009229">
    <property type="term" value="P:thiamine diphosphate biosynthetic process"/>
    <property type="evidence" value="ECO:0007669"/>
    <property type="project" value="UniProtKB-UniRule"/>
</dbReference>
<feature type="binding site" evidence="9">
    <location>
        <position position="71"/>
    </location>
    <ligand>
        <name>Mg(2+)</name>
        <dbReference type="ChEBI" id="CHEBI:18420"/>
    </ligand>
</feature>
<evidence type="ECO:0000256" key="7">
    <source>
        <dbReference type="ARBA" id="ARBA00047851"/>
    </source>
</evidence>
<evidence type="ECO:0000256" key="6">
    <source>
        <dbReference type="ARBA" id="ARBA00047334"/>
    </source>
</evidence>
<dbReference type="InterPro" id="IPR034291">
    <property type="entry name" value="TMP_synthase"/>
</dbReference>
<dbReference type="UniPathway" id="UPA00060">
    <property type="reaction ID" value="UER00141"/>
</dbReference>
<dbReference type="InterPro" id="IPR013785">
    <property type="entry name" value="Aldolase_TIM"/>
</dbReference>
<protein>
    <recommendedName>
        <fullName evidence="9">Thiamine-phosphate synthase</fullName>
        <shortName evidence="9">TP synthase</shortName>
        <shortName evidence="9">TPS</shortName>
        <ecNumber evidence="9">2.5.1.3</ecNumber>
    </recommendedName>
    <alternativeName>
        <fullName evidence="9">Thiamine-phosphate pyrophosphorylase</fullName>
        <shortName evidence="9">TMP pyrophosphorylase</shortName>
        <shortName evidence="9">TMP-PPase</shortName>
    </alternativeName>
</protein>
<evidence type="ECO:0000256" key="8">
    <source>
        <dbReference type="ARBA" id="ARBA00047883"/>
    </source>
</evidence>
<feature type="binding site" evidence="9">
    <location>
        <position position="109"/>
    </location>
    <ligand>
        <name>4-amino-2-methyl-5-(diphosphooxymethyl)pyrimidine</name>
        <dbReference type="ChEBI" id="CHEBI:57841"/>
    </ligand>
</feature>
<dbReference type="InterPro" id="IPR022998">
    <property type="entry name" value="ThiamineP_synth_TenI"/>
</dbReference>
<dbReference type="Gene3D" id="3.20.20.70">
    <property type="entry name" value="Aldolase class I"/>
    <property type="match status" value="1"/>
</dbReference>
<dbReference type="EMBL" id="MSLT01000012">
    <property type="protein sequence ID" value="OUD13862.1"/>
    <property type="molecule type" value="Genomic_DNA"/>
</dbReference>
<dbReference type="Proteomes" id="UP000194798">
    <property type="component" value="Unassembled WGS sequence"/>
</dbReference>
<evidence type="ECO:0000256" key="1">
    <source>
        <dbReference type="ARBA" id="ARBA00005165"/>
    </source>
</evidence>
<evidence type="ECO:0000256" key="10">
    <source>
        <dbReference type="RuleBase" id="RU003826"/>
    </source>
</evidence>
<keyword evidence="4 9" id="KW-0460">Magnesium</keyword>
<dbReference type="NCBIfam" id="TIGR00693">
    <property type="entry name" value="thiE"/>
    <property type="match status" value="1"/>
</dbReference>
<keyword evidence="14" id="KW-1185">Reference proteome</keyword>
<feature type="binding site" evidence="9">
    <location>
        <position position="90"/>
    </location>
    <ligand>
        <name>Mg(2+)</name>
        <dbReference type="ChEBI" id="CHEBI:18420"/>
    </ligand>
</feature>
<evidence type="ECO:0000256" key="9">
    <source>
        <dbReference type="HAMAP-Rule" id="MF_00097"/>
    </source>
</evidence>
<comment type="catalytic activity">
    <reaction evidence="6 9 10">
        <text>4-methyl-5-(2-phosphooxyethyl)-thiazole + 4-amino-2-methyl-5-(diphosphooxymethyl)pyrimidine + H(+) = thiamine phosphate + diphosphate</text>
        <dbReference type="Rhea" id="RHEA:22328"/>
        <dbReference type="ChEBI" id="CHEBI:15378"/>
        <dbReference type="ChEBI" id="CHEBI:33019"/>
        <dbReference type="ChEBI" id="CHEBI:37575"/>
        <dbReference type="ChEBI" id="CHEBI:57841"/>
        <dbReference type="ChEBI" id="CHEBI:58296"/>
        <dbReference type="EC" id="2.5.1.3"/>
    </reaction>
</comment>
<feature type="binding site" evidence="9">
    <location>
        <begin position="38"/>
        <end position="42"/>
    </location>
    <ligand>
        <name>4-amino-2-methyl-5-(diphosphooxymethyl)pyrimidine</name>
        <dbReference type="ChEBI" id="CHEBI:57841"/>
    </ligand>
</feature>
<comment type="similarity">
    <text evidence="9 10">Belongs to the thiamine-phosphate synthase family.</text>
</comment>
<dbReference type="InterPro" id="IPR036206">
    <property type="entry name" value="ThiamineP_synth_sf"/>
</dbReference>
<comment type="pathway">
    <text evidence="1 9 11">Cofactor biosynthesis; thiamine diphosphate biosynthesis; thiamine phosphate from 4-amino-2-methyl-5-diphosphomethylpyrimidine and 4-methyl-5-(2-phosphoethyl)-thiazole: step 1/1.</text>
</comment>
<dbReference type="CDD" id="cd00564">
    <property type="entry name" value="TMP_TenI"/>
    <property type="match status" value="1"/>
</dbReference>
<keyword evidence="3 9" id="KW-0479">Metal-binding</keyword>
<comment type="catalytic activity">
    <reaction evidence="8 9 10">
        <text>2-[(2R,5Z)-2-carboxy-4-methylthiazol-5(2H)-ylidene]ethyl phosphate + 4-amino-2-methyl-5-(diphosphooxymethyl)pyrimidine + 2 H(+) = thiamine phosphate + CO2 + diphosphate</text>
        <dbReference type="Rhea" id="RHEA:47844"/>
        <dbReference type="ChEBI" id="CHEBI:15378"/>
        <dbReference type="ChEBI" id="CHEBI:16526"/>
        <dbReference type="ChEBI" id="CHEBI:33019"/>
        <dbReference type="ChEBI" id="CHEBI:37575"/>
        <dbReference type="ChEBI" id="CHEBI:57841"/>
        <dbReference type="ChEBI" id="CHEBI:62899"/>
        <dbReference type="EC" id="2.5.1.3"/>
    </reaction>
</comment>
<dbReference type="OrthoDB" id="9789949at2"/>
<reference evidence="13 14" key="1">
    <citation type="submission" date="2016-12" db="EMBL/GenBank/DDBJ databases">
        <title>Thioflexothrix psekupsii D3 genome sequencing and assembly.</title>
        <authorList>
            <person name="Fomenkov A."/>
            <person name="Vincze T."/>
            <person name="Grabovich M."/>
            <person name="Anton B.P."/>
            <person name="Dubinina G."/>
            <person name="Orlova M."/>
            <person name="Belousova E."/>
            <person name="Roberts R.J."/>
        </authorList>
    </citation>
    <scope>NUCLEOTIDE SEQUENCE [LARGE SCALE GENOMIC DNA]</scope>
    <source>
        <strain evidence="13">D3</strain>
    </source>
</reference>
<comment type="caution">
    <text evidence="9">Lacks conserved residue(s) required for the propagation of feature annotation.</text>
</comment>
<evidence type="ECO:0000256" key="2">
    <source>
        <dbReference type="ARBA" id="ARBA00022679"/>
    </source>
</evidence>
<accession>A0A251X8K2</accession>
<dbReference type="AlphaFoldDB" id="A0A251X8K2"/>
<evidence type="ECO:0000256" key="5">
    <source>
        <dbReference type="ARBA" id="ARBA00022977"/>
    </source>
</evidence>
<feature type="binding site" evidence="9">
    <location>
        <position position="70"/>
    </location>
    <ligand>
        <name>4-amino-2-methyl-5-(diphosphooxymethyl)pyrimidine</name>
        <dbReference type="ChEBI" id="CHEBI:57841"/>
    </ligand>
</feature>